<name>A0AB33ALN5_9STRE</name>
<proteinExistence type="predicted"/>
<sequence>MVFTGMPYSSWKGRSETEEERQERYQIQQEKREHEKQVKEKQIESDLKFAKERYGTTGVYSYPIPDNTLSKAFKISGAILRVNLIDVVRYEHIDNEFKAFYRSSKLMFSEGASKLRGLPNYLTTILDIPYDVAIDVASQLLLDEHIFTSIRNSYLELHELEVNNKLLTAKYGLRDPLYSKARRLILEQIQQAEACTRFKKCWKNTRYWKKKGLSKESILRLYAFVDDFYLRADWDEYSYLKLLKDDEEI</sequence>
<dbReference type="EMBL" id="CP003025">
    <property type="protein sequence ID" value="AGS05507.1"/>
    <property type="molecule type" value="Genomic_DNA"/>
</dbReference>
<feature type="compositionally biased region" description="Basic and acidic residues" evidence="1">
    <location>
        <begin position="13"/>
        <end position="38"/>
    </location>
</feature>
<evidence type="ECO:0000313" key="2">
    <source>
        <dbReference type="EMBL" id="AGS05507.1"/>
    </source>
</evidence>
<evidence type="ECO:0000256" key="1">
    <source>
        <dbReference type="SAM" id="MobiDB-lite"/>
    </source>
</evidence>
<organism evidence="2 3">
    <name type="scientific">Streptococcus lutetiensis 033</name>
    <dbReference type="NCBI Taxonomy" id="1076934"/>
    <lineage>
        <taxon>Bacteria</taxon>
        <taxon>Bacillati</taxon>
        <taxon>Bacillota</taxon>
        <taxon>Bacilli</taxon>
        <taxon>Lactobacillales</taxon>
        <taxon>Streptococcaceae</taxon>
        <taxon>Streptococcus</taxon>
    </lineage>
</organism>
<dbReference type="KEGG" id="slu:KE3_1017"/>
<accession>A0AB33ALN5</accession>
<reference evidence="2 3" key="1">
    <citation type="journal article" date="2013" name="BMC Microbiol.">
        <title>Dynamics of fecal microbial communities in children with diarrhea of unknown etiology and genomic analysis of associated Streptococcus lutetiensis.</title>
        <authorList>
            <person name="Jin D."/>
            <person name="Chen C."/>
            <person name="Li L."/>
            <person name="Lu S."/>
            <person name="Li Z."/>
            <person name="Zhou Z."/>
            <person name="Jing H."/>
            <person name="Xu Y."/>
            <person name="Du P."/>
            <person name="Wang H."/>
            <person name="Xiong Y."/>
            <person name="Zheng H."/>
            <person name="Bai X."/>
            <person name="Sun H."/>
            <person name="Wang L."/>
            <person name="Ye C."/>
            <person name="Gottschalk M."/>
            <person name="Xu J."/>
        </authorList>
    </citation>
    <scope>NUCLEOTIDE SEQUENCE [LARGE SCALE GENOMIC DNA]</scope>
    <source>
        <strain evidence="2 3">033</strain>
    </source>
</reference>
<protein>
    <submittedName>
        <fullName evidence="2">Uncharacterized protein</fullName>
    </submittedName>
</protein>
<dbReference type="RefSeq" id="WP_014620308.1">
    <property type="nucleotide sequence ID" value="NC_021900.1"/>
</dbReference>
<keyword evidence="3" id="KW-1185">Reference proteome</keyword>
<gene>
    <name evidence="2" type="ORF">KE3_1017</name>
</gene>
<feature type="region of interest" description="Disordered" evidence="1">
    <location>
        <begin position="1"/>
        <end position="38"/>
    </location>
</feature>
<evidence type="ECO:0000313" key="3">
    <source>
        <dbReference type="Proteomes" id="UP000015268"/>
    </source>
</evidence>
<dbReference type="Proteomes" id="UP000015268">
    <property type="component" value="Chromosome"/>
</dbReference>
<dbReference type="AlphaFoldDB" id="A0AB33ALN5"/>